<feature type="signal peptide" evidence="1">
    <location>
        <begin position="1"/>
        <end position="22"/>
    </location>
</feature>
<reference evidence="3" key="1">
    <citation type="submission" date="2021-03" db="EMBL/GenBank/DDBJ databases">
        <title>Description of Psychrosphaera ytuae sp. nov. isolated from deep sea sediment of South China Sea.</title>
        <authorList>
            <person name="Zhang J."/>
            <person name="Xu X.-D."/>
        </authorList>
    </citation>
    <scope>NUCLEOTIDE SEQUENCE</scope>
    <source>
        <strain evidence="3">MTZ26</strain>
    </source>
</reference>
<proteinExistence type="predicted"/>
<keyword evidence="4" id="KW-1185">Reference proteome</keyword>
<dbReference type="InterPro" id="IPR027016">
    <property type="entry name" value="UCP029811"/>
</dbReference>
<dbReference type="Proteomes" id="UP000682739">
    <property type="component" value="Chromosome"/>
</dbReference>
<evidence type="ECO:0000313" key="4">
    <source>
        <dbReference type="Proteomes" id="UP000682739"/>
    </source>
</evidence>
<dbReference type="SUPFAM" id="SSF101874">
    <property type="entry name" value="YceI-like"/>
    <property type="match status" value="1"/>
</dbReference>
<protein>
    <submittedName>
        <fullName evidence="3">YceI family protein</fullName>
    </submittedName>
</protein>
<feature type="domain" description="Lipid/polyisoprenoid-binding YceI-like" evidence="2">
    <location>
        <begin position="23"/>
        <end position="192"/>
    </location>
</feature>
<keyword evidence="1" id="KW-0732">Signal</keyword>
<dbReference type="RefSeq" id="WP_208830058.1">
    <property type="nucleotide sequence ID" value="NZ_CP072110.1"/>
</dbReference>
<evidence type="ECO:0000313" key="3">
    <source>
        <dbReference type="EMBL" id="QTH62679.1"/>
    </source>
</evidence>
<dbReference type="AlphaFoldDB" id="A0A975D9H6"/>
<dbReference type="InterPro" id="IPR036761">
    <property type="entry name" value="TTHA0802/YceI-like_sf"/>
</dbReference>
<dbReference type="EMBL" id="CP072110">
    <property type="protein sequence ID" value="QTH62679.1"/>
    <property type="molecule type" value="Genomic_DNA"/>
</dbReference>
<dbReference type="KEGG" id="psym:J1N51_07765"/>
<accession>A0A975D9H6</accession>
<gene>
    <name evidence="3" type="ORF">J1N51_07765</name>
</gene>
<dbReference type="SMART" id="SM00867">
    <property type="entry name" value="YceI"/>
    <property type="match status" value="1"/>
</dbReference>
<dbReference type="Pfam" id="PF04264">
    <property type="entry name" value="YceI"/>
    <property type="match status" value="1"/>
</dbReference>
<sequence>MFNLKQLFATAMLIALPMTATAKYDLIESQSKLVFVSIKKDSIGEVNEFKSLSGSIDKNGLATVEVDLTSVSTGIEIRDQRLQNHLFDTSKFSTAKVQTEVSLDALKELKVGESFHRHAPITLSLHGIEQQLIAHSDVYKLSENKILVISAKPVLVNANEFGLIAGVEKLKELAGLPSIATAIPVTFKLVFELD</sequence>
<name>A0A975D9H6_9GAMM</name>
<dbReference type="PIRSF" id="PIRSF029811">
    <property type="entry name" value="UCP029811"/>
    <property type="match status" value="1"/>
</dbReference>
<feature type="chain" id="PRO_5037859600" evidence="1">
    <location>
        <begin position="23"/>
        <end position="194"/>
    </location>
</feature>
<evidence type="ECO:0000259" key="2">
    <source>
        <dbReference type="SMART" id="SM00867"/>
    </source>
</evidence>
<evidence type="ECO:0000256" key="1">
    <source>
        <dbReference type="SAM" id="SignalP"/>
    </source>
</evidence>
<dbReference type="Gene3D" id="2.40.128.110">
    <property type="entry name" value="Lipid/polyisoprenoid-binding, YceI-like"/>
    <property type="match status" value="1"/>
</dbReference>
<organism evidence="3 4">
    <name type="scientific">Psychrosphaera ytuae</name>
    <dbReference type="NCBI Taxonomy" id="2820710"/>
    <lineage>
        <taxon>Bacteria</taxon>
        <taxon>Pseudomonadati</taxon>
        <taxon>Pseudomonadota</taxon>
        <taxon>Gammaproteobacteria</taxon>
        <taxon>Alteromonadales</taxon>
        <taxon>Pseudoalteromonadaceae</taxon>
        <taxon>Psychrosphaera</taxon>
    </lineage>
</organism>
<dbReference type="InterPro" id="IPR007372">
    <property type="entry name" value="Lipid/polyisoprenoid-bd_YceI"/>
</dbReference>